<evidence type="ECO:0000313" key="2">
    <source>
        <dbReference type="EMBL" id="KAJ1359253.1"/>
    </source>
</evidence>
<evidence type="ECO:0000313" key="3">
    <source>
        <dbReference type="Proteomes" id="UP001196413"/>
    </source>
</evidence>
<dbReference type="Proteomes" id="UP001196413">
    <property type="component" value="Unassembled WGS sequence"/>
</dbReference>
<keyword evidence="1" id="KW-0472">Membrane</keyword>
<dbReference type="EMBL" id="JAHQIW010003588">
    <property type="protein sequence ID" value="KAJ1359253.1"/>
    <property type="molecule type" value="Genomic_DNA"/>
</dbReference>
<keyword evidence="1" id="KW-1133">Transmembrane helix</keyword>
<sequence length="100" mass="11583">MHRISTPAWIVQNTIHIDIYRLQLGFSFISFQASSILMSTFFKHFYIERNMPSTVTTNEMYCFVHEKICEMVNFWADMFVSESSGSPVLSMSSNDSSGHR</sequence>
<proteinExistence type="predicted"/>
<keyword evidence="3" id="KW-1185">Reference proteome</keyword>
<protein>
    <submittedName>
        <fullName evidence="2">Uncharacterized protein</fullName>
    </submittedName>
</protein>
<name>A0AAD5MNY4_PARTN</name>
<gene>
    <name evidence="2" type="ORF">KIN20_017946</name>
</gene>
<organism evidence="2 3">
    <name type="scientific">Parelaphostrongylus tenuis</name>
    <name type="common">Meningeal worm</name>
    <dbReference type="NCBI Taxonomy" id="148309"/>
    <lineage>
        <taxon>Eukaryota</taxon>
        <taxon>Metazoa</taxon>
        <taxon>Ecdysozoa</taxon>
        <taxon>Nematoda</taxon>
        <taxon>Chromadorea</taxon>
        <taxon>Rhabditida</taxon>
        <taxon>Rhabditina</taxon>
        <taxon>Rhabditomorpha</taxon>
        <taxon>Strongyloidea</taxon>
        <taxon>Metastrongylidae</taxon>
        <taxon>Parelaphostrongylus</taxon>
    </lineage>
</organism>
<feature type="transmembrane region" description="Helical" evidence="1">
    <location>
        <begin position="20"/>
        <end position="42"/>
    </location>
</feature>
<keyword evidence="1" id="KW-0812">Transmembrane</keyword>
<dbReference type="AlphaFoldDB" id="A0AAD5MNY4"/>
<reference evidence="2" key="1">
    <citation type="submission" date="2021-06" db="EMBL/GenBank/DDBJ databases">
        <title>Parelaphostrongylus tenuis whole genome reference sequence.</title>
        <authorList>
            <person name="Garwood T.J."/>
            <person name="Larsen P.A."/>
            <person name="Fountain-Jones N.M."/>
            <person name="Garbe J.R."/>
            <person name="Macchietto M.G."/>
            <person name="Kania S.A."/>
            <person name="Gerhold R.W."/>
            <person name="Richards J.E."/>
            <person name="Wolf T.M."/>
        </authorList>
    </citation>
    <scope>NUCLEOTIDE SEQUENCE</scope>
    <source>
        <strain evidence="2">MNPRO001-30</strain>
        <tissue evidence="2">Meninges</tissue>
    </source>
</reference>
<accession>A0AAD5MNY4</accession>
<evidence type="ECO:0000256" key="1">
    <source>
        <dbReference type="SAM" id="Phobius"/>
    </source>
</evidence>
<comment type="caution">
    <text evidence="2">The sequence shown here is derived from an EMBL/GenBank/DDBJ whole genome shotgun (WGS) entry which is preliminary data.</text>
</comment>